<accession>A0A0L0FGL5</accession>
<dbReference type="EMBL" id="KQ243358">
    <property type="protein sequence ID" value="KNC75915.1"/>
    <property type="molecule type" value="Genomic_DNA"/>
</dbReference>
<dbReference type="Gene3D" id="1.10.8.60">
    <property type="match status" value="3"/>
</dbReference>
<evidence type="ECO:0000256" key="2">
    <source>
        <dbReference type="ARBA" id="ARBA00022840"/>
    </source>
</evidence>
<evidence type="ECO:0000256" key="3">
    <source>
        <dbReference type="SAM" id="MobiDB-lite"/>
    </source>
</evidence>
<evidence type="ECO:0000256" key="1">
    <source>
        <dbReference type="ARBA" id="ARBA00022741"/>
    </source>
</evidence>
<organism evidence="5 6">
    <name type="scientific">Sphaeroforma arctica JP610</name>
    <dbReference type="NCBI Taxonomy" id="667725"/>
    <lineage>
        <taxon>Eukaryota</taxon>
        <taxon>Ichthyosporea</taxon>
        <taxon>Ichthyophonida</taxon>
        <taxon>Sphaeroforma</taxon>
    </lineage>
</organism>
<dbReference type="GeneID" id="25912072"/>
<dbReference type="OrthoDB" id="27435at2759"/>
<dbReference type="InterPro" id="IPR027417">
    <property type="entry name" value="P-loop_NTPase"/>
</dbReference>
<dbReference type="SMART" id="SM00382">
    <property type="entry name" value="AAA"/>
    <property type="match status" value="1"/>
</dbReference>
<dbReference type="InterPro" id="IPR003593">
    <property type="entry name" value="AAA+_ATPase"/>
</dbReference>
<dbReference type="FunFam" id="3.40.50.300:FF:001921">
    <property type="entry name" value="AAA ATPase domain-containing protein"/>
    <property type="match status" value="1"/>
</dbReference>
<dbReference type="RefSeq" id="XP_014149817.1">
    <property type="nucleotide sequence ID" value="XM_014294342.1"/>
</dbReference>
<gene>
    <name evidence="5" type="ORF">SARC_11568</name>
</gene>
<dbReference type="InterPro" id="IPR041569">
    <property type="entry name" value="AAA_lid_3"/>
</dbReference>
<dbReference type="PANTHER" id="PTHR23077:SF27">
    <property type="entry name" value="ATPASE FAMILY GENE 2 PROTEIN HOMOLOG A"/>
    <property type="match status" value="1"/>
</dbReference>
<evidence type="ECO:0000313" key="6">
    <source>
        <dbReference type="Proteomes" id="UP000054560"/>
    </source>
</evidence>
<dbReference type="GO" id="GO:0016887">
    <property type="term" value="F:ATP hydrolysis activity"/>
    <property type="evidence" value="ECO:0007669"/>
    <property type="project" value="InterPro"/>
</dbReference>
<dbReference type="SUPFAM" id="SSF52540">
    <property type="entry name" value="P-loop containing nucleoside triphosphate hydrolases"/>
    <property type="match status" value="2"/>
</dbReference>
<dbReference type="GO" id="GO:0005524">
    <property type="term" value="F:ATP binding"/>
    <property type="evidence" value="ECO:0007669"/>
    <property type="project" value="UniProtKB-KW"/>
</dbReference>
<proteinExistence type="predicted"/>
<dbReference type="Pfam" id="PF17862">
    <property type="entry name" value="AAA_lid_3"/>
    <property type="match status" value="1"/>
</dbReference>
<sequence>DDVDALCPSGTAVANSGSGSVPIRRLTAVFLECLQNANCKGGFTVIGITCRLHTMDVAARSAGRFDVHLKMSHPTSSARLGVLYKLTNTKHTLHSAGVSDIEPSVGTNEGTGICPGKGLCASIPLHPEATAYLPEVAQICHGFSMADLQRLCTEAALHAIREQLALTLLRTDTDSETSAVSHVGVVAEVTVDSMSQHAVSEQRTGSDLDVNAICVHKSDIEYALLEVSPSSLVEFKGVMLTEDNNPNHAPDGSNPDKASSASKPGKGLGFDRLRGMRDTIATLRDSVLMPLLHADLCAAMGIPPPAGMLLAGPHGTGKTVLAKAIAYEAKLKVIVINGSELRTRVVGESEKALARIFESAREAAPCMLLFEQIDIVASARSPNDQGSDRLLTTLLTELDGVGGPGSGLTKSADTNRRVFVVGTTTRPEMLDSAINRPGRLDLHFDLALPNAEDRAEILRYYLNSLPGAPYECEKRTEATT</sequence>
<dbReference type="STRING" id="667725.A0A0L0FGL5"/>
<dbReference type="InterPro" id="IPR050168">
    <property type="entry name" value="AAA_ATPase_domain"/>
</dbReference>
<keyword evidence="2" id="KW-0067">ATP-binding</keyword>
<protein>
    <recommendedName>
        <fullName evidence="4">AAA+ ATPase domain-containing protein</fullName>
    </recommendedName>
</protein>
<feature type="region of interest" description="Disordered" evidence="3">
    <location>
        <begin position="243"/>
        <end position="270"/>
    </location>
</feature>
<dbReference type="AlphaFoldDB" id="A0A0L0FGL5"/>
<name>A0A0L0FGL5_9EUKA</name>
<dbReference type="Gene3D" id="3.40.50.300">
    <property type="entry name" value="P-loop containing nucleotide triphosphate hydrolases"/>
    <property type="match status" value="2"/>
</dbReference>
<dbReference type="GO" id="GO:0005737">
    <property type="term" value="C:cytoplasm"/>
    <property type="evidence" value="ECO:0007669"/>
    <property type="project" value="TreeGrafter"/>
</dbReference>
<dbReference type="PANTHER" id="PTHR23077">
    <property type="entry name" value="AAA-FAMILY ATPASE"/>
    <property type="match status" value="1"/>
</dbReference>
<evidence type="ECO:0000313" key="5">
    <source>
        <dbReference type="EMBL" id="KNC75915.1"/>
    </source>
</evidence>
<feature type="domain" description="AAA+ ATPase" evidence="4">
    <location>
        <begin position="304"/>
        <end position="450"/>
    </location>
</feature>
<evidence type="ECO:0000259" key="4">
    <source>
        <dbReference type="SMART" id="SM00382"/>
    </source>
</evidence>
<feature type="non-terminal residue" evidence="5">
    <location>
        <position position="1"/>
    </location>
</feature>
<keyword evidence="1" id="KW-0547">Nucleotide-binding</keyword>
<dbReference type="Proteomes" id="UP000054560">
    <property type="component" value="Unassembled WGS sequence"/>
</dbReference>
<reference evidence="5 6" key="1">
    <citation type="submission" date="2011-02" db="EMBL/GenBank/DDBJ databases">
        <title>The Genome Sequence of Sphaeroforma arctica JP610.</title>
        <authorList>
            <consortium name="The Broad Institute Genome Sequencing Platform"/>
            <person name="Russ C."/>
            <person name="Cuomo C."/>
            <person name="Young S.K."/>
            <person name="Zeng Q."/>
            <person name="Gargeya S."/>
            <person name="Alvarado L."/>
            <person name="Berlin A."/>
            <person name="Chapman S.B."/>
            <person name="Chen Z."/>
            <person name="Freedman E."/>
            <person name="Gellesch M."/>
            <person name="Goldberg J."/>
            <person name="Griggs A."/>
            <person name="Gujja S."/>
            <person name="Heilman E."/>
            <person name="Heiman D."/>
            <person name="Howarth C."/>
            <person name="Mehta T."/>
            <person name="Neiman D."/>
            <person name="Pearson M."/>
            <person name="Roberts A."/>
            <person name="Saif S."/>
            <person name="Shea T."/>
            <person name="Shenoy N."/>
            <person name="Sisk P."/>
            <person name="Stolte C."/>
            <person name="Sykes S."/>
            <person name="White J."/>
            <person name="Yandava C."/>
            <person name="Burger G."/>
            <person name="Gray M.W."/>
            <person name="Holland P.W.H."/>
            <person name="King N."/>
            <person name="Lang F.B.F."/>
            <person name="Roger A.J."/>
            <person name="Ruiz-Trillo I."/>
            <person name="Haas B."/>
            <person name="Nusbaum C."/>
            <person name="Birren B."/>
        </authorList>
    </citation>
    <scope>NUCLEOTIDE SEQUENCE [LARGE SCALE GENOMIC DNA]</scope>
    <source>
        <strain evidence="5 6">JP610</strain>
    </source>
</reference>
<dbReference type="InterPro" id="IPR003959">
    <property type="entry name" value="ATPase_AAA_core"/>
</dbReference>
<dbReference type="Pfam" id="PF00004">
    <property type="entry name" value="AAA"/>
    <property type="match status" value="1"/>
</dbReference>
<dbReference type="eggNOG" id="KOG0730">
    <property type="taxonomic scope" value="Eukaryota"/>
</dbReference>
<keyword evidence="6" id="KW-1185">Reference proteome</keyword>